<dbReference type="AlphaFoldDB" id="A0A6N3F223"/>
<reference evidence="1" key="1">
    <citation type="submission" date="2019-11" db="EMBL/GenBank/DDBJ databases">
        <authorList>
            <person name="Feng L."/>
        </authorList>
    </citation>
    <scope>NUCLEOTIDE SEQUENCE</scope>
    <source>
        <strain evidence="1">CParaputrificumLFYP93</strain>
    </source>
</reference>
<dbReference type="RefSeq" id="WP_156561724.1">
    <property type="nucleotide sequence ID" value="NZ_CACRTV010000057.1"/>
</dbReference>
<organism evidence="1">
    <name type="scientific">Clostridium paraputrificum</name>
    <dbReference type="NCBI Taxonomy" id="29363"/>
    <lineage>
        <taxon>Bacteria</taxon>
        <taxon>Bacillati</taxon>
        <taxon>Bacillota</taxon>
        <taxon>Clostridia</taxon>
        <taxon>Eubacteriales</taxon>
        <taxon>Clostridiaceae</taxon>
        <taxon>Clostridium</taxon>
    </lineage>
</organism>
<evidence type="ECO:0000313" key="1">
    <source>
        <dbReference type="EMBL" id="VYU46080.1"/>
    </source>
</evidence>
<accession>A0A6N3F223</accession>
<gene>
    <name evidence="1" type="ORF">CPLFYP93_02355</name>
</gene>
<proteinExistence type="predicted"/>
<name>A0A6N3F223_9CLOT</name>
<protein>
    <submittedName>
        <fullName evidence="1">Uncharacterized protein</fullName>
    </submittedName>
</protein>
<sequence>MNTENNLKCNVCGKEADAVTSSILGGYSEATCPECRKHNRVNYRELVITFSCCGIRTLDDVNPAYKEVMKSTLEFFNKTEEELFKDIEEENRKELEYERSITYDDFD</sequence>
<dbReference type="EMBL" id="CACRTV010000057">
    <property type="protein sequence ID" value="VYU46080.1"/>
    <property type="molecule type" value="Genomic_DNA"/>
</dbReference>